<dbReference type="Proteomes" id="UP000240258">
    <property type="component" value="Chromosome"/>
</dbReference>
<dbReference type="Pfam" id="PF09684">
    <property type="entry name" value="Tail_P2_I"/>
    <property type="match status" value="1"/>
</dbReference>
<dbReference type="InterPro" id="IPR006521">
    <property type="entry name" value="Tail_protein_I"/>
</dbReference>
<reference evidence="2" key="1">
    <citation type="journal article" date="2018" name="MSphere">
        <title>Fusobacterium Genomics Using MinION and Illumina Sequencing Enables Genome Completion and Correction.</title>
        <authorList>
            <person name="Todd S.M."/>
            <person name="Settlage R.E."/>
            <person name="Lahmers K.K."/>
            <person name="Slade D.J."/>
        </authorList>
    </citation>
    <scope>NUCLEOTIDE SEQUENCE [LARGE SCALE GENOMIC DNA]</scope>
    <source>
        <strain evidence="2">ATCC 9817</strain>
    </source>
</reference>
<dbReference type="GeneID" id="62763331"/>
<organism evidence="1 2">
    <name type="scientific">Fusobacterium mortiferum ATCC 9817</name>
    <dbReference type="NCBI Taxonomy" id="469616"/>
    <lineage>
        <taxon>Bacteria</taxon>
        <taxon>Fusobacteriati</taxon>
        <taxon>Fusobacteriota</taxon>
        <taxon>Fusobacteriia</taxon>
        <taxon>Fusobacteriales</taxon>
        <taxon>Fusobacteriaceae</taxon>
        <taxon>Fusobacterium</taxon>
    </lineage>
</organism>
<accession>A0ABN5J8S3</accession>
<evidence type="ECO:0000313" key="2">
    <source>
        <dbReference type="Proteomes" id="UP000240258"/>
    </source>
</evidence>
<evidence type="ECO:0000313" key="1">
    <source>
        <dbReference type="EMBL" id="AVQ18915.1"/>
    </source>
</evidence>
<gene>
    <name evidence="1" type="ORF">C4N19_07320</name>
</gene>
<name>A0ABN5J8S3_FUSMR</name>
<dbReference type="EMBL" id="CP028102">
    <property type="protein sequence ID" value="AVQ18915.1"/>
    <property type="molecule type" value="Genomic_DNA"/>
</dbReference>
<protein>
    <submittedName>
        <fullName evidence="1">Phage tail protein I</fullName>
    </submittedName>
</protein>
<sequence>MSKYNLCDTDYQFFFPENLKKYKNLKSLSLELEKQLKKEIISQLPKLAIFKNLELQTDEVLSELAYQYMVDNWQENLDREVKIKLIKNAYWSYSKKGTKKIIEENLEKLGYPITLHEWFEYDGKPYTFKVTINHINSDPNWIDKLIEIIDKYKNCRSVIDTTDIEITREISKMKFASFQVKEIEKEFTGGL</sequence>
<keyword evidence="2" id="KW-1185">Reference proteome</keyword>
<dbReference type="NCBIfam" id="TIGR01634">
    <property type="entry name" value="tail_P2_I"/>
    <property type="match status" value="1"/>
</dbReference>
<dbReference type="RefSeq" id="WP_005884546.1">
    <property type="nucleotide sequence ID" value="NZ_CP028102.1"/>
</dbReference>
<proteinExistence type="predicted"/>